<feature type="transmembrane region" description="Helical" evidence="8">
    <location>
        <begin position="264"/>
        <end position="288"/>
    </location>
</feature>
<gene>
    <name evidence="10" type="ORF">SAMN06265827_11022</name>
</gene>
<feature type="domain" description="NADH:quinone oxidoreductase/Mrp antiporter transmembrane" evidence="9">
    <location>
        <begin position="110"/>
        <end position="375"/>
    </location>
</feature>
<dbReference type="GO" id="GO:0016491">
    <property type="term" value="F:oxidoreductase activity"/>
    <property type="evidence" value="ECO:0007669"/>
    <property type="project" value="UniProtKB-KW"/>
</dbReference>
<organism evidence="10 11">
    <name type="scientific">Orenia metallireducens</name>
    <dbReference type="NCBI Taxonomy" id="1413210"/>
    <lineage>
        <taxon>Bacteria</taxon>
        <taxon>Bacillati</taxon>
        <taxon>Bacillota</taxon>
        <taxon>Clostridia</taxon>
        <taxon>Halanaerobiales</taxon>
        <taxon>Halobacteroidaceae</taxon>
        <taxon>Orenia</taxon>
    </lineage>
</organism>
<feature type="transmembrane region" description="Helical" evidence="8">
    <location>
        <begin position="400"/>
        <end position="419"/>
    </location>
</feature>
<evidence type="ECO:0000256" key="8">
    <source>
        <dbReference type="SAM" id="Phobius"/>
    </source>
</evidence>
<evidence type="ECO:0000256" key="5">
    <source>
        <dbReference type="ARBA" id="ARBA00023002"/>
    </source>
</evidence>
<evidence type="ECO:0000256" key="7">
    <source>
        <dbReference type="RuleBase" id="RU000320"/>
    </source>
</evidence>
<dbReference type="AlphaFoldDB" id="A0A285GSP9"/>
<feature type="transmembrane region" description="Helical" evidence="8">
    <location>
        <begin position="26"/>
        <end position="48"/>
    </location>
</feature>
<dbReference type="EMBL" id="OBDZ01000010">
    <property type="protein sequence ID" value="SNY26582.1"/>
    <property type="molecule type" value="Genomic_DNA"/>
</dbReference>
<evidence type="ECO:0000256" key="2">
    <source>
        <dbReference type="ARBA" id="ARBA00022475"/>
    </source>
</evidence>
<keyword evidence="2" id="KW-1003">Cell membrane</keyword>
<keyword evidence="3 7" id="KW-0812">Transmembrane</keyword>
<dbReference type="Pfam" id="PF00361">
    <property type="entry name" value="Proton_antipo_M"/>
    <property type="match status" value="1"/>
</dbReference>
<dbReference type="GO" id="GO:0005886">
    <property type="term" value="C:plasma membrane"/>
    <property type="evidence" value="ECO:0007669"/>
    <property type="project" value="UniProtKB-SubCell"/>
</dbReference>
<dbReference type="OrthoDB" id="9807568at2"/>
<dbReference type="GO" id="GO:0008137">
    <property type="term" value="F:NADH dehydrogenase (ubiquinone) activity"/>
    <property type="evidence" value="ECO:0007669"/>
    <property type="project" value="InterPro"/>
</dbReference>
<evidence type="ECO:0000256" key="6">
    <source>
        <dbReference type="ARBA" id="ARBA00023136"/>
    </source>
</evidence>
<comment type="subcellular location">
    <subcellularLocation>
        <location evidence="1">Cell membrane</location>
        <topology evidence="1">Multi-pass membrane protein</topology>
    </subcellularLocation>
    <subcellularLocation>
        <location evidence="7">Membrane</location>
        <topology evidence="7">Multi-pass membrane protein</topology>
    </subcellularLocation>
</comment>
<dbReference type="InterPro" id="IPR003918">
    <property type="entry name" value="NADH_UbQ_OxRdtase"/>
</dbReference>
<keyword evidence="4 8" id="KW-1133">Transmembrane helix</keyword>
<evidence type="ECO:0000256" key="3">
    <source>
        <dbReference type="ARBA" id="ARBA00022692"/>
    </source>
</evidence>
<evidence type="ECO:0000259" key="9">
    <source>
        <dbReference type="Pfam" id="PF00361"/>
    </source>
</evidence>
<reference evidence="11" key="1">
    <citation type="submission" date="2017-09" db="EMBL/GenBank/DDBJ databases">
        <authorList>
            <person name="Varghese N."/>
            <person name="Submissions S."/>
        </authorList>
    </citation>
    <scope>NUCLEOTIDE SEQUENCE [LARGE SCALE GENOMIC DNA]</scope>
    <source>
        <strain evidence="11">MSL47</strain>
    </source>
</reference>
<dbReference type="InterPro" id="IPR052175">
    <property type="entry name" value="ComplexI-like_HydComp"/>
</dbReference>
<feature type="transmembrane region" description="Helical" evidence="8">
    <location>
        <begin position="180"/>
        <end position="198"/>
    </location>
</feature>
<dbReference type="PRINTS" id="PR01437">
    <property type="entry name" value="NUOXDRDTASE4"/>
</dbReference>
<feature type="transmembrane region" description="Helical" evidence="8">
    <location>
        <begin position="5"/>
        <end position="20"/>
    </location>
</feature>
<accession>A0A285GSP9</accession>
<evidence type="ECO:0000313" key="10">
    <source>
        <dbReference type="EMBL" id="SNY26582.1"/>
    </source>
</evidence>
<dbReference type="PANTHER" id="PTHR42682:SF4">
    <property type="entry name" value="NADH-UBIQUINONE_PLASTOQUINONE"/>
    <property type="match status" value="1"/>
</dbReference>
<dbReference type="RefSeq" id="WP_097017599.1">
    <property type="nucleotide sequence ID" value="NZ_OBDZ01000010.1"/>
</dbReference>
<name>A0A285GSP9_9FIRM</name>
<dbReference type="PANTHER" id="PTHR42682">
    <property type="entry name" value="HYDROGENASE-4 COMPONENT F"/>
    <property type="match status" value="1"/>
</dbReference>
<keyword evidence="11" id="KW-1185">Reference proteome</keyword>
<evidence type="ECO:0000313" key="11">
    <source>
        <dbReference type="Proteomes" id="UP000219573"/>
    </source>
</evidence>
<feature type="transmembrane region" description="Helical" evidence="8">
    <location>
        <begin position="232"/>
        <end position="252"/>
    </location>
</feature>
<feature type="transmembrane region" description="Helical" evidence="8">
    <location>
        <begin position="439"/>
        <end position="459"/>
    </location>
</feature>
<feature type="transmembrane region" description="Helical" evidence="8">
    <location>
        <begin position="324"/>
        <end position="346"/>
    </location>
</feature>
<protein>
    <submittedName>
        <fullName evidence="10">Multisubunit sodium/proton antiporter, MrpD subunit</fullName>
    </submittedName>
</protein>
<proteinExistence type="predicted"/>
<dbReference type="Proteomes" id="UP000219573">
    <property type="component" value="Unassembled WGS sequence"/>
</dbReference>
<keyword evidence="6 8" id="KW-0472">Membrane</keyword>
<feature type="transmembrane region" description="Helical" evidence="8">
    <location>
        <begin position="140"/>
        <end position="160"/>
    </location>
</feature>
<evidence type="ECO:0000256" key="4">
    <source>
        <dbReference type="ARBA" id="ARBA00022989"/>
    </source>
</evidence>
<dbReference type="InterPro" id="IPR001750">
    <property type="entry name" value="ND/Mrp_TM"/>
</dbReference>
<feature type="transmembrane region" description="Helical" evidence="8">
    <location>
        <begin position="366"/>
        <end position="388"/>
    </location>
</feature>
<keyword evidence="5" id="KW-0560">Oxidoreductase</keyword>
<sequence length="517" mass="58094">MITPGFLYLAGALFLFLAINNKIKYIISFLITTGALIITFYLTPGYSLEINFLNYTLIPFRVDDISKLTGLIFTLSGLAAVFYSINISSRSNLQLIFLFIGSSLTVVFTGDLFILYIFWELMEISSSFLIITVSDLTKKTGYYFFLMQAVGGLSLLWGVFLNHSATGSLSLNAIEAGIPFFMIAVGIKLAFIGLHTWMPQTYSKVPFYVTVVLSIYTTKVGVYVMYRLLSGINILAYAGLISALFGIVMALRQNQVRKLLSYSIITQVGYMIIGISIGSAAGITGAFFHLINHILYKTVLFMVAGVVIYTTGKENLEDLGILGSKLPITSLATLVAFMAISGVPFFNGYMSKTIIKEALQEPVLIWGLNLMSFGTSLMFLKFIYYAFFQNSNINLNRKPTISMQLGLGFLTIIMLLIGINPFLLENLTNIDVDINYFDIKLMLSGIQPFLWSVIVFILLKKYLVKEYRRFIYYDIYREMAKIFVKIGYKLSIYHNGKLSKYLLWATTTLIILLSLLI</sequence>
<dbReference type="GO" id="GO:0042773">
    <property type="term" value="P:ATP synthesis coupled electron transport"/>
    <property type="evidence" value="ECO:0007669"/>
    <property type="project" value="InterPro"/>
</dbReference>
<feature type="transmembrane region" description="Helical" evidence="8">
    <location>
        <begin position="95"/>
        <end position="119"/>
    </location>
</feature>
<evidence type="ECO:0000256" key="1">
    <source>
        <dbReference type="ARBA" id="ARBA00004651"/>
    </source>
</evidence>
<feature type="transmembrane region" description="Helical" evidence="8">
    <location>
        <begin position="294"/>
        <end position="312"/>
    </location>
</feature>
<feature type="transmembrane region" description="Helical" evidence="8">
    <location>
        <begin position="68"/>
        <end position="89"/>
    </location>
</feature>